<protein>
    <submittedName>
        <fullName evidence="1">Uncharacterized protein</fullName>
    </submittedName>
</protein>
<sequence>MGSDCLDEKEREERQDDQVYQACGALQGHKVLQVSVNTATTQETIICKLLRPDLVGQPRDPD</sequence>
<gene>
    <name evidence="1" type="ORF">TPSB3V08_LOCUS8737</name>
</gene>
<dbReference type="EMBL" id="OD006457">
    <property type="protein sequence ID" value="CAD7412981.1"/>
    <property type="molecule type" value="Genomic_DNA"/>
</dbReference>
<organism evidence="1">
    <name type="scientific">Timema poppense</name>
    <name type="common">Walking stick</name>
    <dbReference type="NCBI Taxonomy" id="170557"/>
    <lineage>
        <taxon>Eukaryota</taxon>
        <taxon>Metazoa</taxon>
        <taxon>Ecdysozoa</taxon>
        <taxon>Arthropoda</taxon>
        <taxon>Hexapoda</taxon>
        <taxon>Insecta</taxon>
        <taxon>Pterygota</taxon>
        <taxon>Neoptera</taxon>
        <taxon>Polyneoptera</taxon>
        <taxon>Phasmatodea</taxon>
        <taxon>Timematodea</taxon>
        <taxon>Timematoidea</taxon>
        <taxon>Timematidae</taxon>
        <taxon>Timema</taxon>
    </lineage>
</organism>
<evidence type="ECO:0000313" key="1">
    <source>
        <dbReference type="EMBL" id="CAD7412981.1"/>
    </source>
</evidence>
<reference evidence="1" key="1">
    <citation type="submission" date="2020-11" db="EMBL/GenBank/DDBJ databases">
        <authorList>
            <person name="Tran Van P."/>
        </authorList>
    </citation>
    <scope>NUCLEOTIDE SEQUENCE</scope>
</reference>
<proteinExistence type="predicted"/>
<accession>A0A7R9DFQ1</accession>
<name>A0A7R9DFQ1_TIMPO</name>
<dbReference type="AlphaFoldDB" id="A0A7R9DFQ1"/>